<comment type="similarity">
    <text evidence="1">Belongs to the LTO1 family.</text>
</comment>
<keyword evidence="4" id="KW-1185">Reference proteome</keyword>
<sequence length="177" mass="20020">MVVGDEEIIFEFSEFMGLSWKEGVPVRAMATVMSDVRENFREDRALEDIFDSVTNFETRVLEEGFQQGREEGKQETAEKGFIVGFNTGSSIGLELSLAEGFCREILREPPTNRPNNSSLLKLCDEVIAKVKSFPVTNVETEDVLDECAKIKAMLDKVKLMITKKLPMENIVKQKFSI</sequence>
<dbReference type="AlphaFoldDB" id="A0A8J2JH18"/>
<dbReference type="InterPro" id="IPR052436">
    <property type="entry name" value="LTO1_adapter"/>
</dbReference>
<protein>
    <recommendedName>
        <fullName evidence="2">Essential protein Yae1 N-terminal domain-containing protein</fullName>
    </recommendedName>
</protein>
<name>A0A8J2JH18_9HEXA</name>
<dbReference type="Proteomes" id="UP000708208">
    <property type="component" value="Unassembled WGS sequence"/>
</dbReference>
<evidence type="ECO:0000259" key="2">
    <source>
        <dbReference type="Pfam" id="PF09811"/>
    </source>
</evidence>
<dbReference type="InterPro" id="IPR019191">
    <property type="entry name" value="Essential_protein_Yae1_N"/>
</dbReference>
<dbReference type="PANTHER" id="PTHR28532:SF1">
    <property type="entry name" value="ORAL CANCER OVEREXPRESSED 1"/>
    <property type="match status" value="1"/>
</dbReference>
<proteinExistence type="inferred from homology"/>
<dbReference type="PANTHER" id="PTHR28532">
    <property type="entry name" value="GEO13458P1"/>
    <property type="match status" value="1"/>
</dbReference>
<dbReference type="Pfam" id="PF09811">
    <property type="entry name" value="Yae1_N"/>
    <property type="match status" value="1"/>
</dbReference>
<accession>A0A8J2JH18</accession>
<reference evidence="3" key="1">
    <citation type="submission" date="2021-06" db="EMBL/GenBank/DDBJ databases">
        <authorList>
            <person name="Hodson N. C."/>
            <person name="Mongue J. A."/>
            <person name="Jaron S. K."/>
        </authorList>
    </citation>
    <scope>NUCLEOTIDE SEQUENCE</scope>
</reference>
<comment type="caution">
    <text evidence="3">The sequence shown here is derived from an EMBL/GenBank/DDBJ whole genome shotgun (WGS) entry which is preliminary data.</text>
</comment>
<gene>
    <name evidence="3" type="ORF">AFUS01_LOCUS7330</name>
</gene>
<evidence type="ECO:0000313" key="3">
    <source>
        <dbReference type="EMBL" id="CAG7717897.1"/>
    </source>
</evidence>
<feature type="domain" description="Essential protein Yae1 N-terminal" evidence="2">
    <location>
        <begin position="64"/>
        <end position="102"/>
    </location>
</feature>
<dbReference type="OrthoDB" id="48036at2759"/>
<evidence type="ECO:0000313" key="4">
    <source>
        <dbReference type="Proteomes" id="UP000708208"/>
    </source>
</evidence>
<evidence type="ECO:0000256" key="1">
    <source>
        <dbReference type="ARBA" id="ARBA00038090"/>
    </source>
</evidence>
<organism evidence="3 4">
    <name type="scientific">Allacma fusca</name>
    <dbReference type="NCBI Taxonomy" id="39272"/>
    <lineage>
        <taxon>Eukaryota</taxon>
        <taxon>Metazoa</taxon>
        <taxon>Ecdysozoa</taxon>
        <taxon>Arthropoda</taxon>
        <taxon>Hexapoda</taxon>
        <taxon>Collembola</taxon>
        <taxon>Symphypleona</taxon>
        <taxon>Sminthuridae</taxon>
        <taxon>Allacma</taxon>
    </lineage>
</organism>
<dbReference type="EMBL" id="CAJVCH010049402">
    <property type="protein sequence ID" value="CAG7717897.1"/>
    <property type="molecule type" value="Genomic_DNA"/>
</dbReference>